<evidence type="ECO:0000256" key="1">
    <source>
        <dbReference type="SAM" id="Phobius"/>
    </source>
</evidence>
<dbReference type="SUPFAM" id="SSF103473">
    <property type="entry name" value="MFS general substrate transporter"/>
    <property type="match status" value="1"/>
</dbReference>
<dbReference type="InterPro" id="IPR036259">
    <property type="entry name" value="MFS_trans_sf"/>
</dbReference>
<feature type="transmembrane region" description="Helical" evidence="1">
    <location>
        <begin position="130"/>
        <end position="152"/>
    </location>
</feature>
<dbReference type="OrthoDB" id="6499973at2759"/>
<accession>A0A812CT37</accession>
<dbReference type="PANTHER" id="PTHR11360">
    <property type="entry name" value="MONOCARBOXYLATE TRANSPORTER"/>
    <property type="match status" value="1"/>
</dbReference>
<evidence type="ECO:0000313" key="2">
    <source>
        <dbReference type="EMBL" id="CAE1281407.1"/>
    </source>
</evidence>
<dbReference type="AlphaFoldDB" id="A0A812CT37"/>
<dbReference type="Proteomes" id="UP000597762">
    <property type="component" value="Unassembled WGS sequence"/>
</dbReference>
<protein>
    <submittedName>
        <fullName evidence="2">Uncharacterized protein</fullName>
    </submittedName>
</protein>
<keyword evidence="1" id="KW-1133">Transmembrane helix</keyword>
<feature type="transmembrane region" description="Helical" evidence="1">
    <location>
        <begin position="164"/>
        <end position="183"/>
    </location>
</feature>
<dbReference type="Gene3D" id="1.20.1250.20">
    <property type="entry name" value="MFS general substrate transporter like domains"/>
    <property type="match status" value="1"/>
</dbReference>
<keyword evidence="3" id="KW-1185">Reference proteome</keyword>
<organism evidence="2 3">
    <name type="scientific">Acanthosepion pharaonis</name>
    <name type="common">Pharaoh cuttlefish</name>
    <name type="synonym">Sepia pharaonis</name>
    <dbReference type="NCBI Taxonomy" id="158019"/>
    <lineage>
        <taxon>Eukaryota</taxon>
        <taxon>Metazoa</taxon>
        <taxon>Spiralia</taxon>
        <taxon>Lophotrochozoa</taxon>
        <taxon>Mollusca</taxon>
        <taxon>Cephalopoda</taxon>
        <taxon>Coleoidea</taxon>
        <taxon>Decapodiformes</taxon>
        <taxon>Sepiida</taxon>
        <taxon>Sepiina</taxon>
        <taxon>Sepiidae</taxon>
        <taxon>Acanthosepion</taxon>
    </lineage>
</organism>
<feature type="transmembrane region" description="Helical" evidence="1">
    <location>
        <begin position="104"/>
        <end position="123"/>
    </location>
</feature>
<sequence length="255" mass="28027">MFSTTTKKFPIPFSNRFKKRRKRKKKRRISEISWGQNIEAVLVGVAAFIANTIIIGFIASLAIYYVEFKDAFSDSHGLISLSVFLPTGIFGSVGLLSGMFLNKFGVRITAITGSLLLAIGVGVCAYVPNVIFLFVFLGAFAGTGCSFVYLSVTMGLCSYFKLKGRLLMPLVTMVYSVVIMDFFDINHYAIAIGLSETVAGCGVVTIGYIIGFLTEYNNGSYMVSFYLIAAISVTCMLPMLILCLYKRRKVSVKNP</sequence>
<feature type="transmembrane region" description="Helical" evidence="1">
    <location>
        <begin position="78"/>
        <end position="98"/>
    </location>
</feature>
<keyword evidence="1" id="KW-0812">Transmembrane</keyword>
<gene>
    <name evidence="2" type="ORF">SPHA_42863</name>
</gene>
<feature type="transmembrane region" description="Helical" evidence="1">
    <location>
        <begin position="190"/>
        <end position="213"/>
    </location>
</feature>
<evidence type="ECO:0000313" key="3">
    <source>
        <dbReference type="Proteomes" id="UP000597762"/>
    </source>
</evidence>
<feature type="transmembrane region" description="Helical" evidence="1">
    <location>
        <begin position="225"/>
        <end position="245"/>
    </location>
</feature>
<comment type="caution">
    <text evidence="2">The sequence shown here is derived from an EMBL/GenBank/DDBJ whole genome shotgun (WGS) entry which is preliminary data.</text>
</comment>
<name>A0A812CT37_ACAPH</name>
<dbReference type="InterPro" id="IPR050327">
    <property type="entry name" value="Proton-linked_MCT"/>
</dbReference>
<proteinExistence type="predicted"/>
<keyword evidence="1" id="KW-0472">Membrane</keyword>
<feature type="transmembrane region" description="Helical" evidence="1">
    <location>
        <begin position="40"/>
        <end position="66"/>
    </location>
</feature>
<dbReference type="EMBL" id="CAHIKZ030002113">
    <property type="protein sequence ID" value="CAE1281407.1"/>
    <property type="molecule type" value="Genomic_DNA"/>
</dbReference>
<reference evidence="2" key="1">
    <citation type="submission" date="2021-01" db="EMBL/GenBank/DDBJ databases">
        <authorList>
            <person name="Li R."/>
            <person name="Bekaert M."/>
        </authorList>
    </citation>
    <scope>NUCLEOTIDE SEQUENCE</scope>
    <source>
        <strain evidence="2">Farmed</strain>
    </source>
</reference>